<evidence type="ECO:0000256" key="1">
    <source>
        <dbReference type="SAM" id="SignalP"/>
    </source>
</evidence>
<dbReference type="Proteomes" id="UP000265000">
    <property type="component" value="Unplaced"/>
</dbReference>
<proteinExistence type="predicted"/>
<reference evidence="3" key="2">
    <citation type="submission" date="2025-09" db="UniProtKB">
        <authorList>
            <consortium name="Ensembl"/>
        </authorList>
    </citation>
    <scope>IDENTIFICATION</scope>
</reference>
<dbReference type="Pfam" id="PF07686">
    <property type="entry name" value="V-set"/>
    <property type="match status" value="1"/>
</dbReference>
<feature type="domain" description="Immunoglobulin" evidence="2">
    <location>
        <begin position="24"/>
        <end position="129"/>
    </location>
</feature>
<protein>
    <recommendedName>
        <fullName evidence="2">Immunoglobulin domain-containing protein</fullName>
    </recommendedName>
</protein>
<keyword evidence="4" id="KW-1185">Reference proteome</keyword>
<dbReference type="Ensembl" id="ENSFHET00000009959.1">
    <property type="protein sequence ID" value="ENSFHEP00000003784.1"/>
    <property type="gene ID" value="ENSFHEG00000004671.1"/>
</dbReference>
<feature type="chain" id="PRO_5018719989" description="Immunoglobulin domain-containing protein" evidence="1">
    <location>
        <begin position="23"/>
        <end position="151"/>
    </location>
</feature>
<dbReference type="CDD" id="cd00099">
    <property type="entry name" value="IgV"/>
    <property type="match status" value="1"/>
</dbReference>
<dbReference type="SMART" id="SM00409">
    <property type="entry name" value="IG"/>
    <property type="match status" value="1"/>
</dbReference>
<feature type="signal peptide" evidence="1">
    <location>
        <begin position="1"/>
        <end position="22"/>
    </location>
</feature>
<dbReference type="InterPro" id="IPR013783">
    <property type="entry name" value="Ig-like_fold"/>
</dbReference>
<reference evidence="3" key="1">
    <citation type="submission" date="2025-08" db="UniProtKB">
        <authorList>
            <consortium name="Ensembl"/>
        </authorList>
    </citation>
    <scope>IDENTIFICATION</scope>
</reference>
<dbReference type="InterPro" id="IPR036179">
    <property type="entry name" value="Ig-like_dom_sf"/>
</dbReference>
<dbReference type="InterPro" id="IPR003599">
    <property type="entry name" value="Ig_sub"/>
</dbReference>
<dbReference type="AlphaFoldDB" id="A0A3Q2NWF7"/>
<dbReference type="SUPFAM" id="SSF48726">
    <property type="entry name" value="Immunoglobulin"/>
    <property type="match status" value="1"/>
</dbReference>
<dbReference type="InterPro" id="IPR013106">
    <property type="entry name" value="Ig_V-set"/>
</dbReference>
<evidence type="ECO:0000313" key="4">
    <source>
        <dbReference type="Proteomes" id="UP000265000"/>
    </source>
</evidence>
<dbReference type="Gene3D" id="2.60.40.10">
    <property type="entry name" value="Immunoglobulins"/>
    <property type="match status" value="1"/>
</dbReference>
<organism evidence="3 4">
    <name type="scientific">Fundulus heteroclitus</name>
    <name type="common">Killifish</name>
    <name type="synonym">Mummichog</name>
    <dbReference type="NCBI Taxonomy" id="8078"/>
    <lineage>
        <taxon>Eukaryota</taxon>
        <taxon>Metazoa</taxon>
        <taxon>Chordata</taxon>
        <taxon>Craniata</taxon>
        <taxon>Vertebrata</taxon>
        <taxon>Euteleostomi</taxon>
        <taxon>Actinopterygii</taxon>
        <taxon>Neopterygii</taxon>
        <taxon>Teleostei</taxon>
        <taxon>Neoteleostei</taxon>
        <taxon>Acanthomorphata</taxon>
        <taxon>Ovalentaria</taxon>
        <taxon>Atherinomorphae</taxon>
        <taxon>Cyprinodontiformes</taxon>
        <taxon>Fundulidae</taxon>
        <taxon>Fundulus</taxon>
    </lineage>
</organism>
<evidence type="ECO:0000313" key="3">
    <source>
        <dbReference type="Ensembl" id="ENSFHEP00000003784.1"/>
    </source>
</evidence>
<keyword evidence="1" id="KW-0732">Signal</keyword>
<sequence length="151" mass="17123">MMNFILVVVFLCTFSWISVSVCQFNTVVVRPAEEVTLLCNDITTFVSHIWWFKMNSSPNISRISSMLSSGSNALLRDGFNFSKYTVTSNTTKMFLKIKDVNFSDSGLYFCGENPGRAPTVFTATYLQVEGKMDFLHTTVNIKYILLSVKYC</sequence>
<name>A0A3Q2NWF7_FUNHE</name>
<evidence type="ECO:0000259" key="2">
    <source>
        <dbReference type="SMART" id="SM00409"/>
    </source>
</evidence>
<accession>A0A3Q2NWF7</accession>
<dbReference type="GeneTree" id="ENSGT00940000171555"/>